<dbReference type="EMBL" id="BLXT01005746">
    <property type="protein sequence ID" value="GFO25291.1"/>
    <property type="molecule type" value="Genomic_DNA"/>
</dbReference>
<reference evidence="1 2" key="1">
    <citation type="journal article" date="2021" name="Elife">
        <title>Chloroplast acquisition without the gene transfer in kleptoplastic sea slugs, Plakobranchus ocellatus.</title>
        <authorList>
            <person name="Maeda T."/>
            <person name="Takahashi S."/>
            <person name="Yoshida T."/>
            <person name="Shimamura S."/>
            <person name="Takaki Y."/>
            <person name="Nagai Y."/>
            <person name="Toyoda A."/>
            <person name="Suzuki Y."/>
            <person name="Arimoto A."/>
            <person name="Ishii H."/>
            <person name="Satoh N."/>
            <person name="Nishiyama T."/>
            <person name="Hasebe M."/>
            <person name="Maruyama T."/>
            <person name="Minagawa J."/>
            <person name="Obokata J."/>
            <person name="Shigenobu S."/>
        </authorList>
    </citation>
    <scope>NUCLEOTIDE SEQUENCE [LARGE SCALE GENOMIC DNA]</scope>
</reference>
<keyword evidence="2" id="KW-1185">Reference proteome</keyword>
<gene>
    <name evidence="1" type="ORF">PoB_005179600</name>
</gene>
<evidence type="ECO:0000313" key="2">
    <source>
        <dbReference type="Proteomes" id="UP000735302"/>
    </source>
</evidence>
<sequence length="118" mass="13090">MKGFATQLELDECRGADTSLWSGLGLEPVIACIVSKRSTFGSPPLRRRNIGWFDFMNGANYNISGFQGRRNQTRTRNRRVPAGLRVNTLAIGPAKPPKSAMKIRKICRVQASRVAKSL</sequence>
<protein>
    <submittedName>
        <fullName evidence="1">Uncharacterized protein</fullName>
    </submittedName>
</protein>
<dbReference type="Proteomes" id="UP000735302">
    <property type="component" value="Unassembled WGS sequence"/>
</dbReference>
<organism evidence="1 2">
    <name type="scientific">Plakobranchus ocellatus</name>
    <dbReference type="NCBI Taxonomy" id="259542"/>
    <lineage>
        <taxon>Eukaryota</taxon>
        <taxon>Metazoa</taxon>
        <taxon>Spiralia</taxon>
        <taxon>Lophotrochozoa</taxon>
        <taxon>Mollusca</taxon>
        <taxon>Gastropoda</taxon>
        <taxon>Heterobranchia</taxon>
        <taxon>Euthyneura</taxon>
        <taxon>Panpulmonata</taxon>
        <taxon>Sacoglossa</taxon>
        <taxon>Placobranchoidea</taxon>
        <taxon>Plakobranchidae</taxon>
        <taxon>Plakobranchus</taxon>
    </lineage>
</organism>
<dbReference type="AlphaFoldDB" id="A0AAV4C1P0"/>
<accession>A0AAV4C1P0</accession>
<proteinExistence type="predicted"/>
<evidence type="ECO:0000313" key="1">
    <source>
        <dbReference type="EMBL" id="GFO25291.1"/>
    </source>
</evidence>
<comment type="caution">
    <text evidence="1">The sequence shown here is derived from an EMBL/GenBank/DDBJ whole genome shotgun (WGS) entry which is preliminary data.</text>
</comment>
<name>A0AAV4C1P0_9GAST</name>